<feature type="transmembrane region" description="Helical" evidence="5">
    <location>
        <begin position="284"/>
        <end position="300"/>
    </location>
</feature>
<keyword evidence="9" id="KW-0378">Hydrolase</keyword>
<feature type="transmembrane region" description="Helical" evidence="5">
    <location>
        <begin position="307"/>
        <end position="325"/>
    </location>
</feature>
<feature type="transmembrane region" description="Helical" evidence="5">
    <location>
        <begin position="340"/>
        <end position="359"/>
    </location>
</feature>
<dbReference type="PANTHER" id="PTHR33507">
    <property type="entry name" value="INNER MEMBRANE PROTEIN YBBJ"/>
    <property type="match status" value="1"/>
</dbReference>
<evidence type="ECO:0000256" key="5">
    <source>
        <dbReference type="SAM" id="Phobius"/>
    </source>
</evidence>
<evidence type="ECO:0000256" key="2">
    <source>
        <dbReference type="ARBA" id="ARBA00022692"/>
    </source>
</evidence>
<evidence type="ECO:0000256" key="4">
    <source>
        <dbReference type="ARBA" id="ARBA00023136"/>
    </source>
</evidence>
<evidence type="ECO:0000256" key="1">
    <source>
        <dbReference type="ARBA" id="ARBA00004141"/>
    </source>
</evidence>
<name>A0A1H0EUP9_9BACT</name>
<dbReference type="InterPro" id="IPR056738">
    <property type="entry name" value="NfeD1b_N"/>
</dbReference>
<dbReference type="Pfam" id="PF24961">
    <property type="entry name" value="NfeD_membrane"/>
    <property type="match status" value="1"/>
</dbReference>
<protein>
    <submittedName>
        <fullName evidence="9">Membrane-bound serine protease (ClpP class)</fullName>
    </submittedName>
</protein>
<keyword evidence="10" id="KW-1185">Reference proteome</keyword>
<sequence length="426" mass="47049">MSNKFLKVWLLSLIVVFCFSWQVRAEVILNIPLQGTVSPAMEKILDQGFKQALKEKAKCVILTLDTPGGLVSSMRKIVKKILNFPLPVVVYVSPRGAHAASAGVFLVASADIAVMAPQTTLGAATPIQMQGKDINTTLRKKIEQDLLSLLSTLCARRNRNIKIYESFILQSKSITAKEAVLNKVIDFIAVSQQDLIAQLNSLQLEAKGKKIILDKNIQLKYFNPSWFAKFLSYLLHPQIAYLLFLGGLLGLFFEISQPGVVLPGVIGSICLVLGLYALSILPTNIAGILLIFLGIVFFILEIKITSFGLLGIAGMVCLIFGSYFFYDTSSDLLTWNWSKFGYGLIGMGLILGSIVWLVAKAQVKEIQEPIPIGEEGEVVVWENKQGQIKVRGELWKAESTVELKPKERVKVIGHKGLTLNIIKKEE</sequence>
<gene>
    <name evidence="9" type="ORF">SAMN04488516_10954</name>
</gene>
<dbReference type="GO" id="GO:0008233">
    <property type="term" value="F:peptidase activity"/>
    <property type="evidence" value="ECO:0007669"/>
    <property type="project" value="UniProtKB-KW"/>
</dbReference>
<dbReference type="STRING" id="206665.SAMN04488516_10954"/>
<dbReference type="InterPro" id="IPR029045">
    <property type="entry name" value="ClpP/crotonase-like_dom_sf"/>
</dbReference>
<keyword evidence="9" id="KW-0645">Protease</keyword>
<feature type="transmembrane region" description="Helical" evidence="5">
    <location>
        <begin position="230"/>
        <end position="253"/>
    </location>
</feature>
<dbReference type="EMBL" id="FNIN01000009">
    <property type="protein sequence ID" value="SDN86075.1"/>
    <property type="molecule type" value="Genomic_DNA"/>
</dbReference>
<dbReference type="InterPro" id="IPR002810">
    <property type="entry name" value="NfeD-like_C"/>
</dbReference>
<dbReference type="Pfam" id="PF01957">
    <property type="entry name" value="NfeD"/>
    <property type="match status" value="1"/>
</dbReference>
<proteinExistence type="predicted"/>
<accession>A0A1H0EUP9</accession>
<dbReference type="InterPro" id="IPR052165">
    <property type="entry name" value="Membrane_assoc_protease"/>
</dbReference>
<evidence type="ECO:0000256" key="3">
    <source>
        <dbReference type="ARBA" id="ARBA00022989"/>
    </source>
</evidence>
<dbReference type="RefSeq" id="WP_092065806.1">
    <property type="nucleotide sequence ID" value="NZ_FNIN01000009.1"/>
</dbReference>
<dbReference type="PANTHER" id="PTHR33507:SF4">
    <property type="entry name" value="NODULATION COMPETITIVENESS PROTEIN NFED"/>
    <property type="match status" value="1"/>
</dbReference>
<feature type="domain" description="NfeD1b N-terminal" evidence="8">
    <location>
        <begin position="29"/>
        <end position="171"/>
    </location>
</feature>
<dbReference type="SUPFAM" id="SSF52096">
    <property type="entry name" value="ClpP/crotonase"/>
    <property type="match status" value="1"/>
</dbReference>
<dbReference type="SUPFAM" id="SSF141322">
    <property type="entry name" value="NfeD domain-like"/>
    <property type="match status" value="1"/>
</dbReference>
<keyword evidence="4 5" id="KW-0472">Membrane</keyword>
<dbReference type="AlphaFoldDB" id="A0A1H0EUP9"/>
<evidence type="ECO:0000313" key="10">
    <source>
        <dbReference type="Proteomes" id="UP000199602"/>
    </source>
</evidence>
<dbReference type="GO" id="GO:0016020">
    <property type="term" value="C:membrane"/>
    <property type="evidence" value="ECO:0007669"/>
    <property type="project" value="UniProtKB-SubCell"/>
</dbReference>
<evidence type="ECO:0000259" key="6">
    <source>
        <dbReference type="Pfam" id="PF01957"/>
    </source>
</evidence>
<dbReference type="InterPro" id="IPR012340">
    <property type="entry name" value="NA-bd_OB-fold"/>
</dbReference>
<keyword evidence="2 5" id="KW-0812">Transmembrane</keyword>
<dbReference type="GO" id="GO:0006508">
    <property type="term" value="P:proteolysis"/>
    <property type="evidence" value="ECO:0007669"/>
    <property type="project" value="UniProtKB-KW"/>
</dbReference>
<feature type="transmembrane region" description="Helical" evidence="5">
    <location>
        <begin position="260"/>
        <end position="278"/>
    </location>
</feature>
<dbReference type="OrthoDB" id="5289056at2"/>
<comment type="subcellular location">
    <subcellularLocation>
        <location evidence="1">Membrane</location>
        <topology evidence="1">Multi-pass membrane protein</topology>
    </subcellularLocation>
</comment>
<dbReference type="InterPro" id="IPR056739">
    <property type="entry name" value="NfeD_membrane"/>
</dbReference>
<feature type="domain" description="NfeD-like C-terminal" evidence="6">
    <location>
        <begin position="372"/>
        <end position="420"/>
    </location>
</feature>
<evidence type="ECO:0000259" key="8">
    <source>
        <dbReference type="Pfam" id="PF25145"/>
    </source>
</evidence>
<dbReference type="CDD" id="cd07020">
    <property type="entry name" value="Clp_protease_NfeD_1"/>
    <property type="match status" value="1"/>
</dbReference>
<dbReference type="Gene3D" id="2.40.50.140">
    <property type="entry name" value="Nucleic acid-binding proteins"/>
    <property type="match status" value="1"/>
</dbReference>
<feature type="domain" description="NfeD integral membrane" evidence="7">
    <location>
        <begin position="239"/>
        <end position="354"/>
    </location>
</feature>
<dbReference type="Proteomes" id="UP000199602">
    <property type="component" value="Unassembled WGS sequence"/>
</dbReference>
<keyword evidence="3 5" id="KW-1133">Transmembrane helix</keyword>
<evidence type="ECO:0000259" key="7">
    <source>
        <dbReference type="Pfam" id="PF24961"/>
    </source>
</evidence>
<dbReference type="Gene3D" id="3.90.226.10">
    <property type="entry name" value="2-enoyl-CoA Hydratase, Chain A, domain 1"/>
    <property type="match status" value="1"/>
</dbReference>
<evidence type="ECO:0000313" key="9">
    <source>
        <dbReference type="EMBL" id="SDN86075.1"/>
    </source>
</evidence>
<organism evidence="9 10">
    <name type="scientific">Desulfonauticus submarinus</name>
    <dbReference type="NCBI Taxonomy" id="206665"/>
    <lineage>
        <taxon>Bacteria</taxon>
        <taxon>Pseudomonadati</taxon>
        <taxon>Thermodesulfobacteriota</taxon>
        <taxon>Desulfovibrionia</taxon>
        <taxon>Desulfovibrionales</taxon>
        <taxon>Desulfonauticaceae</taxon>
        <taxon>Desulfonauticus</taxon>
    </lineage>
</organism>
<dbReference type="Pfam" id="PF25145">
    <property type="entry name" value="NfeD1b_N"/>
    <property type="match status" value="1"/>
</dbReference>
<reference evidence="9 10" key="1">
    <citation type="submission" date="2016-10" db="EMBL/GenBank/DDBJ databases">
        <authorList>
            <person name="de Groot N.N."/>
        </authorList>
    </citation>
    <scope>NUCLEOTIDE SEQUENCE [LARGE SCALE GENOMIC DNA]</scope>
    <source>
        <strain evidence="9 10">DSM 15269</strain>
    </source>
</reference>